<dbReference type="EMBL" id="CP016414">
    <property type="protein sequence ID" value="ANU36278.1"/>
    <property type="molecule type" value="Genomic_DNA"/>
</dbReference>
<dbReference type="RefSeq" id="WP_065545263.1">
    <property type="nucleotide sequence ID" value="NZ_CP016414.1"/>
</dbReference>
<proteinExistence type="predicted"/>
<reference evidence="1 2" key="1">
    <citation type="submission" date="2016-07" db="EMBL/GenBank/DDBJ databases">
        <title>Genome sequencing of Vibrio scophthalmi strain VS-05, an isolated from Paralichthys olivaceus.</title>
        <authorList>
            <person name="Han H.-J."/>
        </authorList>
    </citation>
    <scope>NUCLEOTIDE SEQUENCE [LARGE SCALE GENOMIC DNA]</scope>
    <source>
        <strain evidence="1 2">VS-05</strain>
    </source>
</reference>
<keyword evidence="2" id="KW-1185">Reference proteome</keyword>
<organism evidence="1 2">
    <name type="scientific">Vibrio scophthalmi</name>
    <dbReference type="NCBI Taxonomy" id="45658"/>
    <lineage>
        <taxon>Bacteria</taxon>
        <taxon>Pseudomonadati</taxon>
        <taxon>Pseudomonadota</taxon>
        <taxon>Gammaproteobacteria</taxon>
        <taxon>Vibrionales</taxon>
        <taxon>Vibrionaceae</taxon>
        <taxon>Vibrio</taxon>
    </lineage>
</organism>
<evidence type="ECO:0000313" key="1">
    <source>
        <dbReference type="EMBL" id="ANU36278.1"/>
    </source>
</evidence>
<protein>
    <submittedName>
        <fullName evidence="1">Uncharacterized protein</fullName>
    </submittedName>
</protein>
<gene>
    <name evidence="1" type="ORF">VSVS05_01151</name>
</gene>
<dbReference type="Proteomes" id="UP000092528">
    <property type="component" value="Chromosome 1"/>
</dbReference>
<evidence type="ECO:0000313" key="2">
    <source>
        <dbReference type="Proteomes" id="UP000092528"/>
    </source>
</evidence>
<accession>A0A1C7F979</accession>
<sequence>MDTSGLIIQYSQGDFAQAIRQLLPKGEYWQQLENTELTNVISAMAQDFKTTHDEIELSLLTEFGGHSFGWKLRDYQGLLNTVVGSGSGVVTDNPSSPNLLCTHLNDQGRTYCQQAWHAFEEKRLPHTDINWVFQSRTLYHHQLANYRHIRNRHIYEVTQ</sequence>
<dbReference type="AlphaFoldDB" id="A0A1C7F979"/>
<name>A0A1C7F979_9VIBR</name>